<dbReference type="InterPro" id="IPR032466">
    <property type="entry name" value="Metal_Hydrolase"/>
</dbReference>
<evidence type="ECO:0000259" key="2">
    <source>
        <dbReference type="Pfam" id="PF04909"/>
    </source>
</evidence>
<gene>
    <name evidence="3" type="ORF">OB236_01990</name>
</gene>
<keyword evidence="1" id="KW-0456">Lyase</keyword>
<sequence>MSTVLHNDNQEQAVGVGIIDCDVHVHPLHPDVIKAYLSQPWKHRFQIWQNTYYKSPVEPTQTVPPGGGKPGTDVDFLRMQLLEGCGIATAILLPRASTSIFHDPDHASAVATAYNHWLSETWLGTHNADGAFKGSITIAHQDPAAAAKEIDRWAGKPHFVQVLMDSGARAPFGQRQYYPIYEACARHGLPLAIHPGTDGMGTNILASQGYPSHFLEYYAGVSFAMQTHLLSLLTEGVFERFPDLKIVFTEGGVAWLPALMWRLDQEYKGLRSEIPWLKKRPSDYLRDHVRLTTQPLERPVSDRDLQDLLSMFDYEHMLLYSSDYPDEHFASPDSLSFLAPDIRCKLLSDNAKQLYRL</sequence>
<dbReference type="Gene3D" id="3.20.20.140">
    <property type="entry name" value="Metal-dependent hydrolases"/>
    <property type="match status" value="1"/>
</dbReference>
<proteinExistence type="predicted"/>
<evidence type="ECO:0000313" key="4">
    <source>
        <dbReference type="Proteomes" id="UP001652445"/>
    </source>
</evidence>
<dbReference type="Pfam" id="PF04909">
    <property type="entry name" value="Amidohydro_2"/>
    <property type="match status" value="1"/>
</dbReference>
<dbReference type="PANTHER" id="PTHR21240">
    <property type="entry name" value="2-AMINO-3-CARBOXYLMUCONATE-6-SEMIALDEHYDE DECARBOXYLASE"/>
    <property type="match status" value="1"/>
</dbReference>
<comment type="caution">
    <text evidence="3">The sequence shown here is derived from an EMBL/GenBank/DDBJ whole genome shotgun (WGS) entry which is preliminary data.</text>
</comment>
<dbReference type="SUPFAM" id="SSF51556">
    <property type="entry name" value="Metallo-dependent hydrolases"/>
    <property type="match status" value="1"/>
</dbReference>
<reference evidence="3 4" key="1">
    <citation type="submission" date="2022-09" db="EMBL/GenBank/DDBJ databases">
        <authorList>
            <person name="Han X.L."/>
            <person name="Wang Q."/>
            <person name="Lu T."/>
        </authorList>
    </citation>
    <scope>NUCLEOTIDE SEQUENCE [LARGE SCALE GENOMIC DNA]</scope>
    <source>
        <strain evidence="3 4">WQ 127069</strain>
    </source>
</reference>
<keyword evidence="4" id="KW-1185">Reference proteome</keyword>
<dbReference type="InterPro" id="IPR006680">
    <property type="entry name" value="Amidohydro-rel"/>
</dbReference>
<evidence type="ECO:0000313" key="3">
    <source>
        <dbReference type="EMBL" id="MCU6790888.1"/>
    </source>
</evidence>
<dbReference type="InterPro" id="IPR032465">
    <property type="entry name" value="ACMSD"/>
</dbReference>
<feature type="domain" description="Amidohydrolase-related" evidence="2">
    <location>
        <begin position="21"/>
        <end position="357"/>
    </location>
</feature>
<organism evidence="3 4">
    <name type="scientific">Paenibacillus baimaensis</name>
    <dbReference type="NCBI Taxonomy" id="2982185"/>
    <lineage>
        <taxon>Bacteria</taxon>
        <taxon>Bacillati</taxon>
        <taxon>Bacillota</taxon>
        <taxon>Bacilli</taxon>
        <taxon>Bacillales</taxon>
        <taxon>Paenibacillaceae</taxon>
        <taxon>Paenibacillus</taxon>
    </lineage>
</organism>
<dbReference type="Proteomes" id="UP001652445">
    <property type="component" value="Unassembled WGS sequence"/>
</dbReference>
<evidence type="ECO:0000256" key="1">
    <source>
        <dbReference type="ARBA" id="ARBA00023239"/>
    </source>
</evidence>
<dbReference type="PANTHER" id="PTHR21240:SF28">
    <property type="entry name" value="ISO-OROTATE DECARBOXYLASE (EUROFUNG)"/>
    <property type="match status" value="1"/>
</dbReference>
<dbReference type="RefSeq" id="WP_262682423.1">
    <property type="nucleotide sequence ID" value="NZ_JAOQIO010000007.1"/>
</dbReference>
<accession>A0ABT2U8D2</accession>
<name>A0ABT2U8D2_9BACL</name>
<protein>
    <submittedName>
        <fullName evidence="3">Amidohydrolase</fullName>
    </submittedName>
</protein>
<dbReference type="EMBL" id="JAOQIO010000007">
    <property type="protein sequence ID" value="MCU6790888.1"/>
    <property type="molecule type" value="Genomic_DNA"/>
</dbReference>